<dbReference type="EMBL" id="JAGGMS010000001">
    <property type="protein sequence ID" value="MBP2180669.1"/>
    <property type="molecule type" value="Genomic_DNA"/>
</dbReference>
<protein>
    <submittedName>
        <fullName evidence="6">UDP:flavonoid glycosyltransferase YjiC (YdhE family)</fullName>
    </submittedName>
</protein>
<comment type="similarity">
    <text evidence="1">Belongs to the glycosyltransferase 28 family.</text>
</comment>
<sequence>MATFGHFYPLIPLAKAAVEAGHEVAFATGEQFHPTLTALGIEPLTAGMDMFAVMAEASGRPDHDPRETRANATPEELEAMVSRAFGTVLPRRYIDDLGPVLAERKPDLVVQEVGAAGAAFAAVLAGIPVVGHGFGRVSTDDSTARAIVREQREFARGLGLDLPDAQAFGLPFVDICPVSLQDKGFLASADRIELRPVPFAQPGPLPALARADRSRPLVYLTLGTAFGAAGLLSEAIAGLAPLDADVLVAAGPTIDLDAVGDLPDNVVVESWVPQADLLPYTDLVVHHGGSGTTLGALAAGVPQLCLPQGADQFTNADAVLRVGAGDRLLAGELGGLTDKARVLLSDVDVRDAARALAEEIAAMPSPIEVARRLPEYVKPA</sequence>
<dbReference type="InterPro" id="IPR050426">
    <property type="entry name" value="Glycosyltransferase_28"/>
</dbReference>
<feature type="domain" description="Erythromycin biosynthesis protein CIII-like N-terminal" evidence="5">
    <location>
        <begin position="19"/>
        <end position="223"/>
    </location>
</feature>
<feature type="domain" description="Erythromycin biosynthesis protein CIII-like C-terminal" evidence="4">
    <location>
        <begin position="236"/>
        <end position="374"/>
    </location>
</feature>
<keyword evidence="7" id="KW-1185">Reference proteome</keyword>
<evidence type="ECO:0000256" key="2">
    <source>
        <dbReference type="ARBA" id="ARBA00022676"/>
    </source>
</evidence>
<organism evidence="6 7">
    <name type="scientific">Amycolatopsis magusensis</name>
    <dbReference type="NCBI Taxonomy" id="882444"/>
    <lineage>
        <taxon>Bacteria</taxon>
        <taxon>Bacillati</taxon>
        <taxon>Actinomycetota</taxon>
        <taxon>Actinomycetes</taxon>
        <taxon>Pseudonocardiales</taxon>
        <taxon>Pseudonocardiaceae</taxon>
        <taxon>Amycolatopsis</taxon>
    </lineage>
</organism>
<name>A0ABS4PP94_9PSEU</name>
<dbReference type="InterPro" id="IPR010610">
    <property type="entry name" value="EryCIII-like_C"/>
</dbReference>
<dbReference type="Pfam" id="PF06722">
    <property type="entry name" value="EryCIII-like_C"/>
    <property type="match status" value="1"/>
</dbReference>
<dbReference type="InterPro" id="IPR048284">
    <property type="entry name" value="EryCIII-like_N"/>
</dbReference>
<evidence type="ECO:0000259" key="5">
    <source>
        <dbReference type="Pfam" id="PF21036"/>
    </source>
</evidence>
<keyword evidence="3" id="KW-0808">Transferase</keyword>
<dbReference type="CDD" id="cd03784">
    <property type="entry name" value="GT1_Gtf-like"/>
    <property type="match status" value="1"/>
</dbReference>
<dbReference type="RefSeq" id="WP_372443993.1">
    <property type="nucleotide sequence ID" value="NZ_JAGGMS010000001.1"/>
</dbReference>
<evidence type="ECO:0000259" key="4">
    <source>
        <dbReference type="Pfam" id="PF06722"/>
    </source>
</evidence>
<evidence type="ECO:0000256" key="1">
    <source>
        <dbReference type="ARBA" id="ARBA00006962"/>
    </source>
</evidence>
<evidence type="ECO:0000256" key="3">
    <source>
        <dbReference type="ARBA" id="ARBA00022679"/>
    </source>
</evidence>
<comment type="caution">
    <text evidence="6">The sequence shown here is derived from an EMBL/GenBank/DDBJ whole genome shotgun (WGS) entry which is preliminary data.</text>
</comment>
<dbReference type="Gene3D" id="3.40.50.2000">
    <property type="entry name" value="Glycogen Phosphorylase B"/>
    <property type="match status" value="2"/>
</dbReference>
<reference evidence="6 7" key="1">
    <citation type="submission" date="2021-03" db="EMBL/GenBank/DDBJ databases">
        <title>Sequencing the genomes of 1000 actinobacteria strains.</title>
        <authorList>
            <person name="Klenk H.-P."/>
        </authorList>
    </citation>
    <scope>NUCLEOTIDE SEQUENCE [LARGE SCALE GENOMIC DNA]</scope>
    <source>
        <strain evidence="6 7">DSM 45510</strain>
    </source>
</reference>
<dbReference type="Pfam" id="PF21036">
    <property type="entry name" value="EryCIII-like_N"/>
    <property type="match status" value="1"/>
</dbReference>
<gene>
    <name evidence="6" type="ORF">JOM49_002195</name>
</gene>
<dbReference type="PANTHER" id="PTHR48050">
    <property type="entry name" value="STEROL 3-BETA-GLUCOSYLTRANSFERASE"/>
    <property type="match status" value="1"/>
</dbReference>
<keyword evidence="2" id="KW-0328">Glycosyltransferase</keyword>
<dbReference type="InterPro" id="IPR002213">
    <property type="entry name" value="UDP_glucos_trans"/>
</dbReference>
<evidence type="ECO:0000313" key="7">
    <source>
        <dbReference type="Proteomes" id="UP000741013"/>
    </source>
</evidence>
<accession>A0ABS4PP94</accession>
<evidence type="ECO:0000313" key="6">
    <source>
        <dbReference type="EMBL" id="MBP2180669.1"/>
    </source>
</evidence>
<dbReference type="SUPFAM" id="SSF53756">
    <property type="entry name" value="UDP-Glycosyltransferase/glycogen phosphorylase"/>
    <property type="match status" value="1"/>
</dbReference>
<dbReference type="Proteomes" id="UP000741013">
    <property type="component" value="Unassembled WGS sequence"/>
</dbReference>
<proteinExistence type="inferred from homology"/>
<dbReference type="PANTHER" id="PTHR48050:SF13">
    <property type="entry name" value="STEROL 3-BETA-GLUCOSYLTRANSFERASE UGT80A2"/>
    <property type="match status" value="1"/>
</dbReference>